<feature type="transmembrane region" description="Helical" evidence="4">
    <location>
        <begin position="251"/>
        <end position="272"/>
    </location>
</feature>
<dbReference type="InterPro" id="IPR052714">
    <property type="entry name" value="MFS_Exporter"/>
</dbReference>
<feature type="transmembrane region" description="Helical" evidence="4">
    <location>
        <begin position="307"/>
        <end position="331"/>
    </location>
</feature>
<feature type="transmembrane region" description="Helical" evidence="4">
    <location>
        <begin position="284"/>
        <end position="301"/>
    </location>
</feature>
<dbReference type="Proteomes" id="UP000288102">
    <property type="component" value="Unassembled WGS sequence"/>
</dbReference>
<keyword evidence="1 4" id="KW-0812">Transmembrane</keyword>
<evidence type="ECO:0000313" key="6">
    <source>
        <dbReference type="EMBL" id="RUT72435.1"/>
    </source>
</evidence>
<reference evidence="7" key="1">
    <citation type="journal article" date="2019" name="Syst. Appl. Microbiol.">
        <title>Flavobacterium circumlabens sp. nov. and Flavobacterium cupreum sp. nov., two psychrotrophic species isolated from Antarctic environmental samples.</title>
        <authorList>
            <person name="Kralova S."/>
            <person name="Busse H.-J."/>
            <person name="Svec P."/>
            <person name="Maslanova I."/>
            <person name="Stankova E."/>
            <person name="Bartak M."/>
            <person name="Sedlacek I."/>
        </authorList>
    </citation>
    <scope>NUCLEOTIDE SEQUENCE [LARGE SCALE GENOMIC DNA]</scope>
    <source>
        <strain evidence="7">CCM 8825</strain>
    </source>
</reference>
<gene>
    <name evidence="6" type="ORF">D0817_02180</name>
</gene>
<feature type="transmembrane region" description="Helical" evidence="4">
    <location>
        <begin position="217"/>
        <end position="245"/>
    </location>
</feature>
<feature type="transmembrane region" description="Helical" evidence="4">
    <location>
        <begin position="373"/>
        <end position="390"/>
    </location>
</feature>
<dbReference type="OrthoDB" id="322544at2"/>
<feature type="transmembrane region" description="Helical" evidence="4">
    <location>
        <begin position="179"/>
        <end position="196"/>
    </location>
</feature>
<dbReference type="InterPro" id="IPR020846">
    <property type="entry name" value="MFS_dom"/>
</dbReference>
<evidence type="ECO:0000256" key="3">
    <source>
        <dbReference type="ARBA" id="ARBA00023136"/>
    </source>
</evidence>
<dbReference type="Gene3D" id="1.20.1250.20">
    <property type="entry name" value="MFS general substrate transporter like domains"/>
    <property type="match status" value="1"/>
</dbReference>
<keyword evidence="2 4" id="KW-1133">Transmembrane helix</keyword>
<keyword evidence="7" id="KW-1185">Reference proteome</keyword>
<evidence type="ECO:0000256" key="2">
    <source>
        <dbReference type="ARBA" id="ARBA00022989"/>
    </source>
</evidence>
<evidence type="ECO:0000259" key="5">
    <source>
        <dbReference type="PROSITE" id="PS50850"/>
    </source>
</evidence>
<proteinExistence type="predicted"/>
<evidence type="ECO:0000256" key="4">
    <source>
        <dbReference type="SAM" id="Phobius"/>
    </source>
</evidence>
<dbReference type="PROSITE" id="PS50850">
    <property type="entry name" value="MFS"/>
    <property type="match status" value="1"/>
</dbReference>
<dbReference type="InterPro" id="IPR036259">
    <property type="entry name" value="MFS_trans_sf"/>
</dbReference>
<feature type="domain" description="Major facilitator superfamily (MFS) profile" evidence="5">
    <location>
        <begin position="217"/>
        <end position="395"/>
    </location>
</feature>
<feature type="transmembrane region" description="Helical" evidence="4">
    <location>
        <begin position="126"/>
        <end position="145"/>
    </location>
</feature>
<dbReference type="Pfam" id="PF07690">
    <property type="entry name" value="MFS_1"/>
    <property type="match status" value="1"/>
</dbReference>
<dbReference type="InterPro" id="IPR011701">
    <property type="entry name" value="MFS"/>
</dbReference>
<comment type="caution">
    <text evidence="6">The sequence shown here is derived from an EMBL/GenBank/DDBJ whole genome shotgun (WGS) entry which is preliminary data.</text>
</comment>
<feature type="transmembrane region" description="Helical" evidence="4">
    <location>
        <begin position="343"/>
        <end position="367"/>
    </location>
</feature>
<dbReference type="PANTHER" id="PTHR23531:SF1">
    <property type="entry name" value="QUINOLENE RESISTANCE PROTEIN NORA"/>
    <property type="match status" value="1"/>
</dbReference>
<dbReference type="NCBIfam" id="NF003477">
    <property type="entry name" value="PRK05122.1"/>
    <property type="match status" value="1"/>
</dbReference>
<organism evidence="6 7">
    <name type="scientific">Flavobacterium cupreum</name>
    <dbReference type="NCBI Taxonomy" id="2133766"/>
    <lineage>
        <taxon>Bacteria</taxon>
        <taxon>Pseudomonadati</taxon>
        <taxon>Bacteroidota</taxon>
        <taxon>Flavobacteriia</taxon>
        <taxon>Flavobacteriales</taxon>
        <taxon>Flavobacteriaceae</taxon>
        <taxon>Flavobacterium</taxon>
    </lineage>
</organism>
<dbReference type="PANTHER" id="PTHR23531">
    <property type="entry name" value="QUINOLENE RESISTANCE PROTEIN NORA"/>
    <property type="match status" value="1"/>
</dbReference>
<feature type="transmembrane region" description="Helical" evidence="4">
    <location>
        <begin position="157"/>
        <end position="173"/>
    </location>
</feature>
<sequence>MNTNTDLISNNEKSFAKIMTPIILSVFAVYLTIGMTLGTLPGFVKNDLKFNSFIVGLVIGLQSLATLLTRAYSGKVTDTEGAKTSCRKGILLMVVSGVTYITASLFTSSTLLVLGLLIVARVIHGIAESLAITGALSWGIGLVGTHKSGQVMTWNGIAMYAGIAIGAPAALWLKSSCGMTAVFIIISLLSVAGWLCTVRLPSLPADASHIREPFYKVIGLISVQGLALAFSAIGFACISSFIALLFSDHNWGNPSMAFMAFGFFYILTRVFCSSFPDKFGGYKVAVVSLFVEFAGQLLIGFSPNKTIAIAGCSLTGIGFSLIFPSLGVLAIQKVAPQMRGTALGAFAAFFDLSLALAGPLAGLAAAYYTYRSVYFLGAIGCLLAVGILLANRAKK</sequence>
<dbReference type="SUPFAM" id="SSF103473">
    <property type="entry name" value="MFS general substrate transporter"/>
    <property type="match status" value="1"/>
</dbReference>
<dbReference type="GO" id="GO:0022857">
    <property type="term" value="F:transmembrane transporter activity"/>
    <property type="evidence" value="ECO:0007669"/>
    <property type="project" value="InterPro"/>
</dbReference>
<feature type="transmembrane region" description="Helical" evidence="4">
    <location>
        <begin position="21"/>
        <end position="44"/>
    </location>
</feature>
<accession>A0A434ADJ4</accession>
<dbReference type="EMBL" id="QWDM01000001">
    <property type="protein sequence ID" value="RUT72435.1"/>
    <property type="molecule type" value="Genomic_DNA"/>
</dbReference>
<protein>
    <submittedName>
        <fullName evidence="6">MFS transporter</fullName>
    </submittedName>
</protein>
<keyword evidence="3 4" id="KW-0472">Membrane</keyword>
<feature type="transmembrane region" description="Helical" evidence="4">
    <location>
        <begin position="50"/>
        <end position="69"/>
    </location>
</feature>
<dbReference type="RefSeq" id="WP_127336739.1">
    <property type="nucleotide sequence ID" value="NZ_QWDM01000001.1"/>
</dbReference>
<evidence type="ECO:0000256" key="1">
    <source>
        <dbReference type="ARBA" id="ARBA00022692"/>
    </source>
</evidence>
<evidence type="ECO:0000313" key="7">
    <source>
        <dbReference type="Proteomes" id="UP000288102"/>
    </source>
</evidence>
<dbReference type="NCBIfam" id="NF009048">
    <property type="entry name" value="PRK12382.1"/>
    <property type="match status" value="1"/>
</dbReference>
<dbReference type="AlphaFoldDB" id="A0A434ADJ4"/>
<feature type="transmembrane region" description="Helical" evidence="4">
    <location>
        <begin position="90"/>
        <end position="120"/>
    </location>
</feature>
<name>A0A434ADJ4_9FLAO</name>